<dbReference type="Pfam" id="PF00339">
    <property type="entry name" value="Arrestin_N"/>
    <property type="match status" value="2"/>
</dbReference>
<evidence type="ECO:0000256" key="2">
    <source>
        <dbReference type="SAM" id="MobiDB-lite"/>
    </source>
</evidence>
<sequence length="532" mass="62166">MEYCTKYHRLPFLALGVSLARSNNKKHKMVLNRGMHTWPFEFSLPEYLPPSSGPNNEAYPHIKYYIRVALDRPWYKSNVTQKYHLTISPHMNLLQMSGTQKTFYSVDQNRKQLRLQCCLLRSGILPGQLLSFKIHLHNPERTKIKRIEATFIQHRETAVDRHNETIFFVNLPNLREFNELYSERNFDLLVPNTYLTPTYKFTTTSHGKPYYITVHYELKLKVICHGIFTKIEVNIPVIVGTEAISGQQQQQQNHDFTMLINTSPVFNENDLPPSYETDKMIFTRGTYTWPFEFSLPENLPPSSGPNNKAYPHIKYYIRVVLYRSKNRSNITQKYLLTISPRMNLLQMSDTEETLCSVDQNRKQLRLQCCLLRRGILPGQLLSFKINLHNPERATIRRIKATFIQHREIAADRHDETIFLVSLPDLYKFNELYLERNFDLLVPNTYLTPTYKFTTTSHGDPHYITVHYELKLKVICHGISTNFRVSVPVIVGTETGSGQQQQQTFDFTMPTNTSPVFNENDLSPTDETRVKNM</sequence>
<evidence type="ECO:0000313" key="4">
    <source>
        <dbReference type="EMBL" id="CAF1208117.1"/>
    </source>
</evidence>
<comment type="caution">
    <text evidence="4">The sequence shown here is derived from an EMBL/GenBank/DDBJ whole genome shotgun (WGS) entry which is preliminary data.</text>
</comment>
<dbReference type="PANTHER" id="PTHR11188:SF175">
    <property type="entry name" value="ARRESTIN C-TERMINAL-LIKE DOMAIN-CONTAINING PROTEIN"/>
    <property type="match status" value="1"/>
</dbReference>
<proteinExistence type="inferred from homology"/>
<dbReference type="SMART" id="SM01017">
    <property type="entry name" value="Arrestin_C"/>
    <property type="match status" value="2"/>
</dbReference>
<accession>A0A814WWZ9</accession>
<dbReference type="InterPro" id="IPR050357">
    <property type="entry name" value="Arrestin_domain-protein"/>
</dbReference>
<feature type="domain" description="Arrestin C-terminal-like" evidence="3">
    <location>
        <begin position="360"/>
        <end position="495"/>
    </location>
</feature>
<evidence type="ECO:0000313" key="5">
    <source>
        <dbReference type="Proteomes" id="UP000663889"/>
    </source>
</evidence>
<organism evidence="4 5">
    <name type="scientific">Rotaria sordida</name>
    <dbReference type="NCBI Taxonomy" id="392033"/>
    <lineage>
        <taxon>Eukaryota</taxon>
        <taxon>Metazoa</taxon>
        <taxon>Spiralia</taxon>
        <taxon>Gnathifera</taxon>
        <taxon>Rotifera</taxon>
        <taxon>Eurotatoria</taxon>
        <taxon>Bdelloidea</taxon>
        <taxon>Philodinida</taxon>
        <taxon>Philodinidae</taxon>
        <taxon>Rotaria</taxon>
    </lineage>
</organism>
<feature type="compositionally biased region" description="Polar residues" evidence="2">
    <location>
        <begin position="512"/>
        <end position="524"/>
    </location>
</feature>
<reference evidence="4" key="1">
    <citation type="submission" date="2021-02" db="EMBL/GenBank/DDBJ databases">
        <authorList>
            <person name="Nowell W R."/>
        </authorList>
    </citation>
    <scope>NUCLEOTIDE SEQUENCE</scope>
</reference>
<name>A0A814WWZ9_9BILA</name>
<dbReference type="InterPro" id="IPR011022">
    <property type="entry name" value="Arrestin_C-like"/>
</dbReference>
<dbReference type="InterPro" id="IPR014752">
    <property type="entry name" value="Arrestin-like_C"/>
</dbReference>
<dbReference type="GO" id="GO:0015031">
    <property type="term" value="P:protein transport"/>
    <property type="evidence" value="ECO:0007669"/>
    <property type="project" value="TreeGrafter"/>
</dbReference>
<evidence type="ECO:0000259" key="3">
    <source>
        <dbReference type="SMART" id="SM01017"/>
    </source>
</evidence>
<dbReference type="Proteomes" id="UP000663889">
    <property type="component" value="Unassembled WGS sequence"/>
</dbReference>
<feature type="domain" description="Arrestin C-terminal-like" evidence="3">
    <location>
        <begin position="109"/>
        <end position="244"/>
    </location>
</feature>
<dbReference type="AlphaFoldDB" id="A0A814WWZ9"/>
<dbReference type="EMBL" id="CAJNOU010001463">
    <property type="protein sequence ID" value="CAF1208117.1"/>
    <property type="molecule type" value="Genomic_DNA"/>
</dbReference>
<evidence type="ECO:0000256" key="1">
    <source>
        <dbReference type="ARBA" id="ARBA00005298"/>
    </source>
</evidence>
<comment type="similarity">
    <text evidence="1">Belongs to the arrestin family.</text>
</comment>
<dbReference type="Gene3D" id="2.60.40.640">
    <property type="match status" value="3"/>
</dbReference>
<gene>
    <name evidence="4" type="ORF">SEV965_LOCUS21518</name>
</gene>
<protein>
    <recommendedName>
        <fullName evidence="3">Arrestin C-terminal-like domain-containing protein</fullName>
    </recommendedName>
</protein>
<dbReference type="Pfam" id="PF02752">
    <property type="entry name" value="Arrestin_C"/>
    <property type="match status" value="2"/>
</dbReference>
<dbReference type="SUPFAM" id="SSF81296">
    <property type="entry name" value="E set domains"/>
    <property type="match status" value="4"/>
</dbReference>
<dbReference type="GO" id="GO:0005737">
    <property type="term" value="C:cytoplasm"/>
    <property type="evidence" value="ECO:0007669"/>
    <property type="project" value="TreeGrafter"/>
</dbReference>
<feature type="region of interest" description="Disordered" evidence="2">
    <location>
        <begin position="512"/>
        <end position="532"/>
    </location>
</feature>
<dbReference type="InterPro" id="IPR011021">
    <property type="entry name" value="Arrestin-like_N"/>
</dbReference>
<dbReference type="InterPro" id="IPR014756">
    <property type="entry name" value="Ig_E-set"/>
</dbReference>
<dbReference type="PANTHER" id="PTHR11188">
    <property type="entry name" value="ARRESTIN DOMAIN CONTAINING PROTEIN"/>
    <property type="match status" value="1"/>
</dbReference>